<proteinExistence type="predicted"/>
<dbReference type="InterPro" id="IPR049492">
    <property type="entry name" value="BD-FAE-like_dom"/>
</dbReference>
<dbReference type="AlphaFoldDB" id="A0A953HP61"/>
<dbReference type="SUPFAM" id="SSF53474">
    <property type="entry name" value="alpha/beta-Hydrolases"/>
    <property type="match status" value="1"/>
</dbReference>
<dbReference type="PANTHER" id="PTHR48081">
    <property type="entry name" value="AB HYDROLASE SUPERFAMILY PROTEIN C4A8.06C"/>
    <property type="match status" value="1"/>
</dbReference>
<keyword evidence="4" id="KW-1185">Reference proteome</keyword>
<feature type="domain" description="BD-FAE-like" evidence="2">
    <location>
        <begin position="46"/>
        <end position="246"/>
    </location>
</feature>
<keyword evidence="1 3" id="KW-0378">Hydrolase</keyword>
<name>A0A953HP61_9BACT</name>
<protein>
    <submittedName>
        <fullName evidence="3">Alpha/beta hydrolase</fullName>
    </submittedName>
</protein>
<evidence type="ECO:0000313" key="4">
    <source>
        <dbReference type="Proteomes" id="UP000753961"/>
    </source>
</evidence>
<evidence type="ECO:0000313" key="3">
    <source>
        <dbReference type="EMBL" id="MBY5959197.1"/>
    </source>
</evidence>
<sequence>MNETFLKISYALGFLDLVDTEPSVPEGIQEFKNIEYKKVDSLSLQLDIYKPRDLKSPAPVLIFIHGGAWRSGQRSDYLPYLIDYANKGYVTATISYRLVKDAPYPAAVQDVNCAIRWIMKHGSDYGMDVTKMALVGGSAGAHLALLVGYGGDMELFSDHCSLDSASADIKAIVDLYGPTDFTTSYARESYQVKDFLNASFEENPDIYKAASPRTYISPDVPPTLIFQGTIDGLVPVSQSDSLAVWLSNAGVPHEYHRLKGWPHTMDLAVKVNEYCQYYMDRFFEKYLVH</sequence>
<comment type="caution">
    <text evidence="3">The sequence shown here is derived from an EMBL/GenBank/DDBJ whole genome shotgun (WGS) entry which is preliminary data.</text>
</comment>
<dbReference type="EMBL" id="JAHVHU010000012">
    <property type="protein sequence ID" value="MBY5959197.1"/>
    <property type="molecule type" value="Genomic_DNA"/>
</dbReference>
<dbReference type="InterPro" id="IPR029058">
    <property type="entry name" value="AB_hydrolase_fold"/>
</dbReference>
<evidence type="ECO:0000259" key="2">
    <source>
        <dbReference type="Pfam" id="PF20434"/>
    </source>
</evidence>
<gene>
    <name evidence="3" type="ORF">KUV50_13675</name>
</gene>
<organism evidence="3 4">
    <name type="scientific">Membranihabitans marinus</name>
    <dbReference type="NCBI Taxonomy" id="1227546"/>
    <lineage>
        <taxon>Bacteria</taxon>
        <taxon>Pseudomonadati</taxon>
        <taxon>Bacteroidota</taxon>
        <taxon>Saprospiria</taxon>
        <taxon>Saprospirales</taxon>
        <taxon>Saprospiraceae</taxon>
        <taxon>Membranihabitans</taxon>
    </lineage>
</organism>
<dbReference type="Pfam" id="PF20434">
    <property type="entry name" value="BD-FAE"/>
    <property type="match status" value="1"/>
</dbReference>
<dbReference type="Gene3D" id="3.40.50.1820">
    <property type="entry name" value="alpha/beta hydrolase"/>
    <property type="match status" value="1"/>
</dbReference>
<reference evidence="3" key="1">
    <citation type="submission" date="2021-06" db="EMBL/GenBank/DDBJ databases">
        <title>44 bacteria genomes isolated from Dapeng, Shenzhen.</title>
        <authorList>
            <person name="Zheng W."/>
            <person name="Yu S."/>
            <person name="Huang Y."/>
        </authorList>
    </citation>
    <scope>NUCLEOTIDE SEQUENCE</scope>
    <source>
        <strain evidence="3">DP5N28-2</strain>
    </source>
</reference>
<dbReference type="InterPro" id="IPR050300">
    <property type="entry name" value="GDXG_lipolytic_enzyme"/>
</dbReference>
<accession>A0A953HP61</accession>
<evidence type="ECO:0000256" key="1">
    <source>
        <dbReference type="ARBA" id="ARBA00022801"/>
    </source>
</evidence>
<dbReference type="Proteomes" id="UP000753961">
    <property type="component" value="Unassembled WGS sequence"/>
</dbReference>
<dbReference type="GO" id="GO:0016787">
    <property type="term" value="F:hydrolase activity"/>
    <property type="evidence" value="ECO:0007669"/>
    <property type="project" value="UniProtKB-KW"/>
</dbReference>
<dbReference type="RefSeq" id="WP_222580736.1">
    <property type="nucleotide sequence ID" value="NZ_JAHVHU010000012.1"/>
</dbReference>